<keyword evidence="1" id="KW-0472">Membrane</keyword>
<name>A0A8E0S0C8_9TREM</name>
<dbReference type="OrthoDB" id="10576199at2759"/>
<feature type="transmembrane region" description="Helical" evidence="1">
    <location>
        <begin position="145"/>
        <end position="166"/>
    </location>
</feature>
<feature type="transmembrane region" description="Helical" evidence="1">
    <location>
        <begin position="97"/>
        <end position="125"/>
    </location>
</feature>
<accession>A0A8E0S0C8</accession>
<sequence length="187" mass="20793">MDSSLGELPLDYSERNLSQSVNSPTSIPSKPLITQPGSFLILSLCTLVLVIGTIVLDAIILERYAKKFYLAPGLCAGLVSLVTIILEFLLLRYQSNVYAITVLIADAVSICANFFATFQTILVYLFGPPSTDTAKYLRQQKDLHIIMVTLCVFQCVLITCHFILTIRATLTYFKWKQVKMITDGEGN</sequence>
<dbReference type="EMBL" id="LUCM01001856">
    <property type="protein sequence ID" value="KAA0198267.1"/>
    <property type="molecule type" value="Genomic_DNA"/>
</dbReference>
<evidence type="ECO:0000313" key="2">
    <source>
        <dbReference type="EMBL" id="KAA0198267.1"/>
    </source>
</evidence>
<comment type="caution">
    <text evidence="2">The sequence shown here is derived from an EMBL/GenBank/DDBJ whole genome shotgun (WGS) entry which is preliminary data.</text>
</comment>
<dbReference type="Proteomes" id="UP000728185">
    <property type="component" value="Unassembled WGS sequence"/>
</dbReference>
<evidence type="ECO:0000313" key="3">
    <source>
        <dbReference type="Proteomes" id="UP000728185"/>
    </source>
</evidence>
<feature type="transmembrane region" description="Helical" evidence="1">
    <location>
        <begin position="68"/>
        <end position="91"/>
    </location>
</feature>
<organism evidence="2 3">
    <name type="scientific">Fasciolopsis buskii</name>
    <dbReference type="NCBI Taxonomy" id="27845"/>
    <lineage>
        <taxon>Eukaryota</taxon>
        <taxon>Metazoa</taxon>
        <taxon>Spiralia</taxon>
        <taxon>Lophotrochozoa</taxon>
        <taxon>Platyhelminthes</taxon>
        <taxon>Trematoda</taxon>
        <taxon>Digenea</taxon>
        <taxon>Plagiorchiida</taxon>
        <taxon>Echinostomata</taxon>
        <taxon>Echinostomatoidea</taxon>
        <taxon>Fasciolidae</taxon>
        <taxon>Fasciolopsis</taxon>
    </lineage>
</organism>
<proteinExistence type="predicted"/>
<dbReference type="AlphaFoldDB" id="A0A8E0S0C8"/>
<keyword evidence="1" id="KW-0812">Transmembrane</keyword>
<reference evidence="2" key="1">
    <citation type="submission" date="2019-05" db="EMBL/GenBank/DDBJ databases">
        <title>Annotation for the trematode Fasciolopsis buski.</title>
        <authorList>
            <person name="Choi Y.-J."/>
        </authorList>
    </citation>
    <scope>NUCLEOTIDE SEQUENCE</scope>
    <source>
        <strain evidence="2">HT</strain>
        <tissue evidence="2">Whole worm</tissue>
    </source>
</reference>
<protein>
    <submittedName>
        <fullName evidence="2">Uncharacterized protein</fullName>
    </submittedName>
</protein>
<feature type="transmembrane region" description="Helical" evidence="1">
    <location>
        <begin position="39"/>
        <end position="61"/>
    </location>
</feature>
<keyword evidence="3" id="KW-1185">Reference proteome</keyword>
<gene>
    <name evidence="2" type="ORF">FBUS_04842</name>
</gene>
<keyword evidence="1" id="KW-1133">Transmembrane helix</keyword>
<evidence type="ECO:0000256" key="1">
    <source>
        <dbReference type="SAM" id="Phobius"/>
    </source>
</evidence>